<dbReference type="RefSeq" id="WP_138253376.1">
    <property type="nucleotide sequence ID" value="NZ_VAVZ01000026.1"/>
</dbReference>
<dbReference type="AlphaFoldDB" id="A0A5R9B9M6"/>
<evidence type="ECO:0000313" key="4">
    <source>
        <dbReference type="Proteomes" id="UP000310458"/>
    </source>
</evidence>
<protein>
    <submittedName>
        <fullName evidence="3">Type II toxin-antitoxin system RelE/ParE family toxin</fullName>
    </submittedName>
</protein>
<evidence type="ECO:0000256" key="2">
    <source>
        <dbReference type="ARBA" id="ARBA00022649"/>
    </source>
</evidence>
<dbReference type="NCBIfam" id="TIGR02385">
    <property type="entry name" value="RelE_StbE"/>
    <property type="match status" value="1"/>
</dbReference>
<dbReference type="OrthoDB" id="5326046at2"/>
<evidence type="ECO:0000256" key="1">
    <source>
        <dbReference type="ARBA" id="ARBA00006226"/>
    </source>
</evidence>
<keyword evidence="4" id="KW-1185">Reference proteome</keyword>
<dbReference type="PANTHER" id="PTHR35601">
    <property type="entry name" value="TOXIN RELE"/>
    <property type="match status" value="1"/>
</dbReference>
<organism evidence="3 4">
    <name type="scientific">Nesterenkonia salmonea</name>
    <dbReference type="NCBI Taxonomy" id="1804987"/>
    <lineage>
        <taxon>Bacteria</taxon>
        <taxon>Bacillati</taxon>
        <taxon>Actinomycetota</taxon>
        <taxon>Actinomycetes</taxon>
        <taxon>Micrococcales</taxon>
        <taxon>Micrococcaceae</taxon>
        <taxon>Nesterenkonia</taxon>
    </lineage>
</organism>
<proteinExistence type="inferred from homology"/>
<dbReference type="InterPro" id="IPR007712">
    <property type="entry name" value="RelE/ParE_toxin"/>
</dbReference>
<dbReference type="Proteomes" id="UP000310458">
    <property type="component" value="Unassembled WGS sequence"/>
</dbReference>
<comment type="caution">
    <text evidence="3">The sequence shown here is derived from an EMBL/GenBank/DDBJ whole genome shotgun (WGS) entry which is preliminary data.</text>
</comment>
<dbReference type="SUPFAM" id="SSF143011">
    <property type="entry name" value="RelE-like"/>
    <property type="match status" value="1"/>
</dbReference>
<comment type="similarity">
    <text evidence="1">Belongs to the RelE toxin family.</text>
</comment>
<dbReference type="PANTHER" id="PTHR35601:SF1">
    <property type="entry name" value="TOXIN RELE"/>
    <property type="match status" value="1"/>
</dbReference>
<keyword evidence="2" id="KW-1277">Toxin-antitoxin system</keyword>
<name>A0A5R9B9M6_9MICC</name>
<evidence type="ECO:0000313" key="3">
    <source>
        <dbReference type="EMBL" id="TLP95820.1"/>
    </source>
</evidence>
<dbReference type="Gene3D" id="3.30.2310.20">
    <property type="entry name" value="RelE-like"/>
    <property type="match status" value="1"/>
</dbReference>
<reference evidence="3 4" key="1">
    <citation type="submission" date="2019-05" db="EMBL/GenBank/DDBJ databases">
        <title>Nesterenkonia sp. GY074 isolated from the Southern Atlantic Ocean.</title>
        <authorList>
            <person name="Zhang G."/>
        </authorList>
    </citation>
    <scope>NUCLEOTIDE SEQUENCE [LARGE SCALE GENOMIC DNA]</scope>
    <source>
        <strain evidence="3 4">GY074</strain>
    </source>
</reference>
<dbReference type="EMBL" id="VAVZ01000026">
    <property type="protein sequence ID" value="TLP95820.1"/>
    <property type="molecule type" value="Genomic_DNA"/>
</dbReference>
<dbReference type="InterPro" id="IPR035093">
    <property type="entry name" value="RelE/ParE_toxin_dom_sf"/>
</dbReference>
<sequence>MSWRVELDSAAQRQLRKLDPQAARRLRDALRALASLEDPRTRGKALTGPLKGHWRYRVGDYRIICDIQDEKLVIIALDLGHRREIYDG</sequence>
<accession>A0A5R9B9M6</accession>
<gene>
    <name evidence="3" type="ORF">FEF26_09885</name>
</gene>
<dbReference type="Pfam" id="PF05016">
    <property type="entry name" value="ParE_toxin"/>
    <property type="match status" value="1"/>
</dbReference>